<evidence type="ECO:0000256" key="5">
    <source>
        <dbReference type="SAM" id="MobiDB-lite"/>
    </source>
</evidence>
<dbReference type="InterPro" id="IPR003656">
    <property type="entry name" value="Znf_BED"/>
</dbReference>
<keyword evidence="1" id="KW-0479">Metal-binding</keyword>
<dbReference type="GO" id="GO:0008270">
    <property type="term" value="F:zinc ion binding"/>
    <property type="evidence" value="ECO:0007669"/>
    <property type="project" value="UniProtKB-KW"/>
</dbReference>
<reference evidence="7 8" key="1">
    <citation type="submission" date="2024-05" db="EMBL/GenBank/DDBJ databases">
        <title>Genetic variation in Jamaican populations of the coffee berry borer (Hypothenemus hampei).</title>
        <authorList>
            <person name="Errbii M."/>
            <person name="Myrie A."/>
        </authorList>
    </citation>
    <scope>NUCLEOTIDE SEQUENCE [LARGE SCALE GENOMIC DNA]</scope>
    <source>
        <strain evidence="7">JA-Hopewell-2020-01-JO</strain>
        <tissue evidence="7">Whole body</tissue>
    </source>
</reference>
<keyword evidence="2 4" id="KW-0863">Zinc-finger</keyword>
<evidence type="ECO:0000256" key="2">
    <source>
        <dbReference type="ARBA" id="ARBA00022771"/>
    </source>
</evidence>
<dbReference type="EMBL" id="JBDJPC010000001">
    <property type="protein sequence ID" value="KAL1516436.1"/>
    <property type="molecule type" value="Genomic_DNA"/>
</dbReference>
<evidence type="ECO:0000313" key="7">
    <source>
        <dbReference type="EMBL" id="KAL1516436.1"/>
    </source>
</evidence>
<dbReference type="SUPFAM" id="SSF57667">
    <property type="entry name" value="beta-beta-alpha zinc fingers"/>
    <property type="match status" value="1"/>
</dbReference>
<keyword evidence="8" id="KW-1185">Reference proteome</keyword>
<feature type="domain" description="BED-type" evidence="6">
    <location>
        <begin position="3"/>
        <end position="52"/>
    </location>
</feature>
<evidence type="ECO:0000313" key="8">
    <source>
        <dbReference type="Proteomes" id="UP001566132"/>
    </source>
</evidence>
<feature type="region of interest" description="Disordered" evidence="5">
    <location>
        <begin position="103"/>
        <end position="127"/>
    </location>
</feature>
<dbReference type="InterPro" id="IPR036236">
    <property type="entry name" value="Znf_C2H2_sf"/>
</dbReference>
<dbReference type="Pfam" id="PF02892">
    <property type="entry name" value="zf-BED"/>
    <property type="match status" value="1"/>
</dbReference>
<accession>A0ABD1FAY6</accession>
<sequence>MPKVKSELWNFFIKIANDGRCKFCSLDIKTSGNTTNLRKHLSRKHPNVHFTKKSISNKENLIQSQNSANVVDDEEIVDKIVVDLNNNSSDDNIESILTAISKTSESESFQSTSSQSSIVERQPLITE</sequence>
<feature type="compositionally biased region" description="Low complexity" evidence="5">
    <location>
        <begin position="103"/>
        <end position="117"/>
    </location>
</feature>
<evidence type="ECO:0000256" key="3">
    <source>
        <dbReference type="ARBA" id="ARBA00022833"/>
    </source>
</evidence>
<gene>
    <name evidence="7" type="ORF">ABEB36_000354</name>
</gene>
<dbReference type="AlphaFoldDB" id="A0ABD1FAY6"/>
<name>A0ABD1FAY6_HYPHA</name>
<organism evidence="7 8">
    <name type="scientific">Hypothenemus hampei</name>
    <name type="common">Coffee berry borer</name>
    <dbReference type="NCBI Taxonomy" id="57062"/>
    <lineage>
        <taxon>Eukaryota</taxon>
        <taxon>Metazoa</taxon>
        <taxon>Ecdysozoa</taxon>
        <taxon>Arthropoda</taxon>
        <taxon>Hexapoda</taxon>
        <taxon>Insecta</taxon>
        <taxon>Pterygota</taxon>
        <taxon>Neoptera</taxon>
        <taxon>Endopterygota</taxon>
        <taxon>Coleoptera</taxon>
        <taxon>Polyphaga</taxon>
        <taxon>Cucujiformia</taxon>
        <taxon>Curculionidae</taxon>
        <taxon>Scolytinae</taxon>
        <taxon>Hypothenemus</taxon>
    </lineage>
</organism>
<dbReference type="SMART" id="SM00614">
    <property type="entry name" value="ZnF_BED"/>
    <property type="match status" value="1"/>
</dbReference>
<evidence type="ECO:0000259" key="6">
    <source>
        <dbReference type="PROSITE" id="PS50808"/>
    </source>
</evidence>
<protein>
    <recommendedName>
        <fullName evidence="6">BED-type domain-containing protein</fullName>
    </recommendedName>
</protein>
<comment type="caution">
    <text evidence="7">The sequence shown here is derived from an EMBL/GenBank/DDBJ whole genome shotgun (WGS) entry which is preliminary data.</text>
</comment>
<keyword evidence="3" id="KW-0862">Zinc</keyword>
<evidence type="ECO:0000256" key="1">
    <source>
        <dbReference type="ARBA" id="ARBA00022723"/>
    </source>
</evidence>
<dbReference type="PROSITE" id="PS50808">
    <property type="entry name" value="ZF_BED"/>
    <property type="match status" value="1"/>
</dbReference>
<evidence type="ECO:0000256" key="4">
    <source>
        <dbReference type="PROSITE-ProRule" id="PRU00027"/>
    </source>
</evidence>
<dbReference type="Proteomes" id="UP001566132">
    <property type="component" value="Unassembled WGS sequence"/>
</dbReference>
<proteinExistence type="predicted"/>